<gene>
    <name evidence="12" type="primary">LOC113147641</name>
</gene>
<evidence type="ECO:0000256" key="1">
    <source>
        <dbReference type="ARBA" id="ARBA00004141"/>
    </source>
</evidence>
<dbReference type="PANTHER" id="PTHR11157">
    <property type="entry name" value="FATTY ACID ACYL TRANSFERASE-RELATED"/>
    <property type="match status" value="1"/>
</dbReference>
<dbReference type="Pfam" id="PF01151">
    <property type="entry name" value="ELO"/>
    <property type="match status" value="1"/>
</dbReference>
<evidence type="ECO:0000256" key="2">
    <source>
        <dbReference type="ARBA" id="ARBA00022516"/>
    </source>
</evidence>
<feature type="transmembrane region" description="Helical" evidence="10">
    <location>
        <begin position="284"/>
        <end position="303"/>
    </location>
</feature>
<evidence type="ECO:0000313" key="11">
    <source>
        <dbReference type="Proteomes" id="UP000515125"/>
    </source>
</evidence>
<keyword evidence="2 10" id="KW-0444">Lipid biosynthesis</keyword>
<accession>A0A6P6S361</accession>
<feature type="transmembrane region" description="Helical" evidence="10">
    <location>
        <begin position="200"/>
        <end position="216"/>
    </location>
</feature>
<keyword evidence="8 10" id="KW-0472">Membrane</keyword>
<evidence type="ECO:0000313" key="12">
    <source>
        <dbReference type="RefSeq" id="XP_026194581.1"/>
    </source>
</evidence>
<evidence type="ECO:0000256" key="5">
    <source>
        <dbReference type="ARBA" id="ARBA00022832"/>
    </source>
</evidence>
<keyword evidence="5 10" id="KW-0276">Fatty acid metabolism</keyword>
<sequence length="327" mass="37508">MAVSDSWARLLAPDSAWMESARGFFSPMKASIIHSHPVVSQLFRHVDTATESILSFYAPELPPNARQNNGLPMMDGKDVAIIISAYILLVVLSLILGRGSDPQPSVDKKAKSLMEKIGPVFAFQAIYNIAQVVLCSFLVFRVIDVYRTENYSFLCNRFNVPNTRMAEVTWFFYMLKYLDLFDTVFMIVRGNWRQLSFLHVYHHSSVIYISWVNASVGFDGEIYYVVALNALVHVVMYGYYFMASLNIPLARMVKFFVTQLQMAQFLSMTAHACYHVYFHQSCRYPIRVTIGYFFYVLSLFLLFRNFSKKTYGSASQASKLKNKIKAT</sequence>
<dbReference type="GO" id="GO:0019367">
    <property type="term" value="P:fatty acid elongation, saturated fatty acid"/>
    <property type="evidence" value="ECO:0007669"/>
    <property type="project" value="TreeGrafter"/>
</dbReference>
<dbReference type="GeneID" id="113147641"/>
<proteinExistence type="inferred from homology"/>
<dbReference type="GO" id="GO:0005789">
    <property type="term" value="C:endoplasmic reticulum membrane"/>
    <property type="evidence" value="ECO:0007669"/>
    <property type="project" value="TreeGrafter"/>
</dbReference>
<keyword evidence="9 10" id="KW-0275">Fatty acid biosynthesis</keyword>
<keyword evidence="11" id="KW-1185">Reference proteome</keyword>
<comment type="subcellular location">
    <subcellularLocation>
        <location evidence="1">Membrane</location>
        <topology evidence="1">Multi-pass membrane protein</topology>
    </subcellularLocation>
</comment>
<reference evidence="12" key="1">
    <citation type="submission" date="2025-08" db="UniProtKB">
        <authorList>
            <consortium name="RefSeq"/>
        </authorList>
    </citation>
    <scope>IDENTIFICATION</scope>
</reference>
<feature type="transmembrane region" description="Helical" evidence="10">
    <location>
        <begin position="222"/>
        <end position="243"/>
    </location>
</feature>
<evidence type="ECO:0000256" key="4">
    <source>
        <dbReference type="ARBA" id="ARBA00022692"/>
    </source>
</evidence>
<dbReference type="Proteomes" id="UP000515125">
    <property type="component" value="Unplaced"/>
</dbReference>
<dbReference type="InterPro" id="IPR030457">
    <property type="entry name" value="ELO_CS"/>
</dbReference>
<dbReference type="OrthoDB" id="434092at2759"/>
<dbReference type="GO" id="GO:0030148">
    <property type="term" value="P:sphingolipid biosynthetic process"/>
    <property type="evidence" value="ECO:0007669"/>
    <property type="project" value="TreeGrafter"/>
</dbReference>
<feature type="transmembrane region" description="Helical" evidence="10">
    <location>
        <begin position="79"/>
        <end position="99"/>
    </location>
</feature>
<keyword evidence="7 10" id="KW-0443">Lipid metabolism</keyword>
<dbReference type="PROSITE" id="PS01188">
    <property type="entry name" value="ELO"/>
    <property type="match status" value="1"/>
</dbReference>
<organism evidence="11 12">
    <name type="scientific">Cyclospora cayetanensis</name>
    <dbReference type="NCBI Taxonomy" id="88456"/>
    <lineage>
        <taxon>Eukaryota</taxon>
        <taxon>Sar</taxon>
        <taxon>Alveolata</taxon>
        <taxon>Apicomplexa</taxon>
        <taxon>Conoidasida</taxon>
        <taxon>Coccidia</taxon>
        <taxon>Eucoccidiorida</taxon>
        <taxon>Eimeriorina</taxon>
        <taxon>Eimeriidae</taxon>
        <taxon>Cyclospora</taxon>
    </lineage>
</organism>
<evidence type="ECO:0000256" key="8">
    <source>
        <dbReference type="ARBA" id="ARBA00023136"/>
    </source>
</evidence>
<feature type="transmembrane region" description="Helical" evidence="10">
    <location>
        <begin position="255"/>
        <end position="278"/>
    </location>
</feature>
<comment type="catalytic activity">
    <reaction evidence="10">
        <text>an acyl-CoA + malonyl-CoA + H(+) = a 3-oxoacyl-CoA + CO2 + CoA</text>
        <dbReference type="Rhea" id="RHEA:50252"/>
        <dbReference type="ChEBI" id="CHEBI:15378"/>
        <dbReference type="ChEBI" id="CHEBI:16526"/>
        <dbReference type="ChEBI" id="CHEBI:57287"/>
        <dbReference type="ChEBI" id="CHEBI:57384"/>
        <dbReference type="ChEBI" id="CHEBI:58342"/>
        <dbReference type="ChEBI" id="CHEBI:90726"/>
    </reaction>
    <physiologicalReaction direction="left-to-right" evidence="10">
        <dbReference type="Rhea" id="RHEA:50253"/>
    </physiologicalReaction>
</comment>
<name>A0A6P6S361_9EIME</name>
<protein>
    <recommendedName>
        <fullName evidence="10">Elongation of fatty acids protein</fullName>
        <ecNumber evidence="10">2.3.1.-</ecNumber>
    </recommendedName>
</protein>
<evidence type="ECO:0000256" key="6">
    <source>
        <dbReference type="ARBA" id="ARBA00022989"/>
    </source>
</evidence>
<dbReference type="GO" id="GO:0034625">
    <property type="term" value="P:fatty acid elongation, monounsaturated fatty acid"/>
    <property type="evidence" value="ECO:0007669"/>
    <property type="project" value="TreeGrafter"/>
</dbReference>
<evidence type="ECO:0000256" key="10">
    <source>
        <dbReference type="RuleBase" id="RU361115"/>
    </source>
</evidence>
<evidence type="ECO:0000256" key="9">
    <source>
        <dbReference type="ARBA" id="ARBA00023160"/>
    </source>
</evidence>
<dbReference type="AlphaFoldDB" id="A0A6P6S361"/>
<dbReference type="GO" id="GO:0009922">
    <property type="term" value="F:fatty acid elongase activity"/>
    <property type="evidence" value="ECO:0007669"/>
    <property type="project" value="InterPro"/>
</dbReference>
<evidence type="ECO:0000256" key="7">
    <source>
        <dbReference type="ARBA" id="ARBA00023098"/>
    </source>
</evidence>
<dbReference type="PANTHER" id="PTHR11157:SF140">
    <property type="entry name" value="ELONGATION OF FATTY ACIDS PROTEIN"/>
    <property type="match status" value="1"/>
</dbReference>
<dbReference type="InterPro" id="IPR002076">
    <property type="entry name" value="ELO_fam"/>
</dbReference>
<dbReference type="GO" id="GO:0042761">
    <property type="term" value="P:very long-chain fatty acid biosynthetic process"/>
    <property type="evidence" value="ECO:0007669"/>
    <property type="project" value="TreeGrafter"/>
</dbReference>
<keyword evidence="6 10" id="KW-1133">Transmembrane helix</keyword>
<comment type="similarity">
    <text evidence="10">Belongs to the ELO family.</text>
</comment>
<keyword evidence="3 10" id="KW-0808">Transferase</keyword>
<dbReference type="EC" id="2.3.1.-" evidence="10"/>
<keyword evidence="4 10" id="KW-0812">Transmembrane</keyword>
<dbReference type="RefSeq" id="XP_026194581.1">
    <property type="nucleotide sequence ID" value="XM_026338796.1"/>
</dbReference>
<dbReference type="GO" id="GO:0034626">
    <property type="term" value="P:fatty acid elongation, polyunsaturated fatty acid"/>
    <property type="evidence" value="ECO:0007669"/>
    <property type="project" value="TreeGrafter"/>
</dbReference>
<evidence type="ECO:0000256" key="3">
    <source>
        <dbReference type="ARBA" id="ARBA00022679"/>
    </source>
</evidence>
<feature type="transmembrane region" description="Helical" evidence="10">
    <location>
        <begin position="120"/>
        <end position="143"/>
    </location>
</feature>